<accession>A0ABQ7R176</accession>
<reference evidence="2 3" key="1">
    <citation type="submission" date="2021-06" db="EMBL/GenBank/DDBJ databases">
        <title>A haploid diamondback moth (Plutella xylostella L.) genome assembly resolves 31 chromosomes and identifies a diamide resistance mutation.</title>
        <authorList>
            <person name="Ward C.M."/>
            <person name="Perry K.D."/>
            <person name="Baker G."/>
            <person name="Powis K."/>
            <person name="Heckel D.G."/>
            <person name="Baxter S.W."/>
        </authorList>
    </citation>
    <scope>NUCLEOTIDE SEQUENCE [LARGE SCALE GENOMIC DNA]</scope>
    <source>
        <strain evidence="2 3">LV</strain>
        <tissue evidence="2">Single pupa</tissue>
    </source>
</reference>
<keyword evidence="1" id="KW-0175">Coiled coil</keyword>
<evidence type="ECO:0000256" key="1">
    <source>
        <dbReference type="SAM" id="Coils"/>
    </source>
</evidence>
<name>A0ABQ7R176_PLUXY</name>
<proteinExistence type="predicted"/>
<dbReference type="EMBL" id="JAHIBW010000005">
    <property type="protein sequence ID" value="KAG7311044.1"/>
    <property type="molecule type" value="Genomic_DNA"/>
</dbReference>
<dbReference type="Proteomes" id="UP000823941">
    <property type="component" value="Chromosome 5"/>
</dbReference>
<comment type="caution">
    <text evidence="2">The sequence shown here is derived from an EMBL/GenBank/DDBJ whole genome shotgun (WGS) entry which is preliminary data.</text>
</comment>
<sequence>MNTSLFKNSHAISSCRLSSAKSERDIRIRNVSNPTKQELEDNNYKLLEANLELKKTINEQQNKIKVLTTKLLRITAIQKNNLKKEQKECCASYRSIIEEQNNVIEDLKLSNSGLTAKVRALNVRVCSNKQFSAGGNFHHCSLCAAHPASPYSVK</sequence>
<organism evidence="2 3">
    <name type="scientific">Plutella xylostella</name>
    <name type="common">Diamondback moth</name>
    <name type="synonym">Plutella maculipennis</name>
    <dbReference type="NCBI Taxonomy" id="51655"/>
    <lineage>
        <taxon>Eukaryota</taxon>
        <taxon>Metazoa</taxon>
        <taxon>Ecdysozoa</taxon>
        <taxon>Arthropoda</taxon>
        <taxon>Hexapoda</taxon>
        <taxon>Insecta</taxon>
        <taxon>Pterygota</taxon>
        <taxon>Neoptera</taxon>
        <taxon>Endopterygota</taxon>
        <taxon>Lepidoptera</taxon>
        <taxon>Glossata</taxon>
        <taxon>Ditrysia</taxon>
        <taxon>Yponomeutoidea</taxon>
        <taxon>Plutellidae</taxon>
        <taxon>Plutella</taxon>
    </lineage>
</organism>
<evidence type="ECO:0000313" key="3">
    <source>
        <dbReference type="Proteomes" id="UP000823941"/>
    </source>
</evidence>
<protein>
    <submittedName>
        <fullName evidence="2">Uncharacterized protein</fullName>
    </submittedName>
</protein>
<feature type="coiled-coil region" evidence="1">
    <location>
        <begin position="36"/>
        <end position="70"/>
    </location>
</feature>
<keyword evidence="3" id="KW-1185">Reference proteome</keyword>
<evidence type="ECO:0000313" key="2">
    <source>
        <dbReference type="EMBL" id="KAG7311044.1"/>
    </source>
</evidence>
<gene>
    <name evidence="2" type="ORF">JYU34_003901</name>
</gene>